<evidence type="ECO:0000256" key="1">
    <source>
        <dbReference type="SAM" id="Coils"/>
    </source>
</evidence>
<dbReference type="EMBL" id="KB870812">
    <property type="protein sequence ID" value="EOA13181.1"/>
    <property type="molecule type" value="Genomic_DNA"/>
</dbReference>
<gene>
    <name evidence="3" type="ORF">CARUB_v10026207mg</name>
</gene>
<accession>R0EWE0</accession>
<feature type="coiled-coil region" evidence="1">
    <location>
        <begin position="373"/>
        <end position="407"/>
    </location>
</feature>
<dbReference type="Proteomes" id="UP000029121">
    <property type="component" value="Unassembled WGS sequence"/>
</dbReference>
<feature type="compositionally biased region" description="Polar residues" evidence="2">
    <location>
        <begin position="206"/>
        <end position="217"/>
    </location>
</feature>
<dbReference type="AlphaFoldDB" id="R0EWE0"/>
<keyword evidence="1" id="KW-0175">Coiled coil</keyword>
<dbReference type="eggNOG" id="ENOG502QTZN">
    <property type="taxonomic scope" value="Eukaryota"/>
</dbReference>
<proteinExistence type="predicted"/>
<feature type="region of interest" description="Disordered" evidence="2">
    <location>
        <begin position="242"/>
        <end position="293"/>
    </location>
</feature>
<feature type="compositionally biased region" description="Basic and acidic residues" evidence="2">
    <location>
        <begin position="185"/>
        <end position="205"/>
    </location>
</feature>
<evidence type="ECO:0000256" key="2">
    <source>
        <dbReference type="SAM" id="MobiDB-lite"/>
    </source>
</evidence>
<feature type="compositionally biased region" description="Basic and acidic residues" evidence="2">
    <location>
        <begin position="150"/>
        <end position="164"/>
    </location>
</feature>
<feature type="compositionally biased region" description="Acidic residues" evidence="2">
    <location>
        <begin position="261"/>
        <end position="273"/>
    </location>
</feature>
<feature type="region of interest" description="Disordered" evidence="2">
    <location>
        <begin position="84"/>
        <end position="104"/>
    </location>
</feature>
<feature type="region of interest" description="Disordered" evidence="2">
    <location>
        <begin position="125"/>
        <end position="217"/>
    </location>
</feature>
<name>R0EWE0_9BRAS</name>
<sequence length="535" mass="59421">MDLECESSVLESVEDNNGLISDVETIGDKLVSSSRVEASPLVSKGFGLKKWKRRARRDLVKDTSVSLENSKALKRVLSGAVDPNAKHMHFPGPDDGQDSLGSVGSVNSVVGLDMDESSHGNGLAFAAGFDSDNSEDRSSKSSTAASGPKVRYERKMGQSWDKQRAKYKGGKNVVSSGDSGQRRKSSVEKSNKLTGERIKIEKENPHSSMESADSRSSNFVFMQGDSFGLSSREQRGRIIMDYNEDSSDHDAHTSNGKDNVGEEEEEEEEEETGDYSQGDSVDESHIKNNGSADNLDPLKEAFNSFHALQEALQKELLKFKELGKESVSSLHDGGESSSCIHAEHKRAGEASSSWRFGSENMGELGLTYLDSEIRSLVNKVEHLEIKLEEAKCILEVKETQIRELNNMNVSEPRNGRTEIVIEEIFQQKMEAEIEYIIFSRSAADLNRRIKLIEEEKTLGHKMLSKLKKVEKKAENLKNQAQDLQNHCVGITEIQEVKCWKKRALKTTSCLFLQLGLLFMLFTFQLTPGSEAPVPT</sequence>
<dbReference type="PANTHER" id="PTHR34562">
    <property type="entry name" value="WPP DOMAIN-INTERACTING PROTEIN 2"/>
    <property type="match status" value="1"/>
</dbReference>
<reference evidence="4" key="1">
    <citation type="journal article" date="2013" name="Nat. Genet.">
        <title>The Capsella rubella genome and the genomic consequences of rapid mating system evolution.</title>
        <authorList>
            <person name="Slotte T."/>
            <person name="Hazzouri K.M."/>
            <person name="Agren J.A."/>
            <person name="Koenig D."/>
            <person name="Maumus F."/>
            <person name="Guo Y.L."/>
            <person name="Steige K."/>
            <person name="Platts A.E."/>
            <person name="Escobar J.S."/>
            <person name="Newman L.K."/>
            <person name="Wang W."/>
            <person name="Mandakova T."/>
            <person name="Vello E."/>
            <person name="Smith L.M."/>
            <person name="Henz S.R."/>
            <person name="Steffen J."/>
            <person name="Takuno S."/>
            <person name="Brandvain Y."/>
            <person name="Coop G."/>
            <person name="Andolfatto P."/>
            <person name="Hu T.T."/>
            <person name="Blanchette M."/>
            <person name="Clark R.M."/>
            <person name="Quesneville H."/>
            <person name="Nordborg M."/>
            <person name="Gaut B.S."/>
            <person name="Lysak M.A."/>
            <person name="Jenkins J."/>
            <person name="Grimwood J."/>
            <person name="Chapman J."/>
            <person name="Prochnik S."/>
            <person name="Shu S."/>
            <person name="Rokhsar D."/>
            <person name="Schmutz J."/>
            <person name="Weigel D."/>
            <person name="Wright S.I."/>
        </authorList>
    </citation>
    <scope>NUCLEOTIDE SEQUENCE [LARGE SCALE GENOMIC DNA]</scope>
    <source>
        <strain evidence="4">cv. Monte Gargano</strain>
    </source>
</reference>
<protein>
    <submittedName>
        <fullName evidence="3">Uncharacterized protein</fullName>
    </submittedName>
</protein>
<dbReference type="PANTHER" id="PTHR34562:SF15">
    <property type="entry name" value="WPP DOMAIN-INTERACTING PROTEIN 2"/>
    <property type="match status" value="1"/>
</dbReference>
<dbReference type="InterPro" id="IPR044696">
    <property type="entry name" value="WIP1/2/3"/>
</dbReference>
<keyword evidence="4" id="KW-1185">Reference proteome</keyword>
<feature type="coiled-coil region" evidence="1">
    <location>
        <begin position="459"/>
        <end position="493"/>
    </location>
</feature>
<dbReference type="STRING" id="81985.R0EWE0"/>
<evidence type="ECO:0000313" key="4">
    <source>
        <dbReference type="Proteomes" id="UP000029121"/>
    </source>
</evidence>
<dbReference type="OrthoDB" id="680851at2759"/>
<organism evidence="3 4">
    <name type="scientific">Capsella rubella</name>
    <dbReference type="NCBI Taxonomy" id="81985"/>
    <lineage>
        <taxon>Eukaryota</taxon>
        <taxon>Viridiplantae</taxon>
        <taxon>Streptophyta</taxon>
        <taxon>Embryophyta</taxon>
        <taxon>Tracheophyta</taxon>
        <taxon>Spermatophyta</taxon>
        <taxon>Magnoliopsida</taxon>
        <taxon>eudicotyledons</taxon>
        <taxon>Gunneridae</taxon>
        <taxon>Pentapetalae</taxon>
        <taxon>rosids</taxon>
        <taxon>malvids</taxon>
        <taxon>Brassicales</taxon>
        <taxon>Brassicaceae</taxon>
        <taxon>Camelineae</taxon>
        <taxon>Capsella</taxon>
    </lineage>
</organism>
<evidence type="ECO:0000313" key="3">
    <source>
        <dbReference type="EMBL" id="EOA13181.1"/>
    </source>
</evidence>